<keyword evidence="1" id="KW-0808">Transferase</keyword>
<evidence type="ECO:0000313" key="6">
    <source>
        <dbReference type="Proteomes" id="UP001519345"/>
    </source>
</evidence>
<dbReference type="InterPro" id="IPR016181">
    <property type="entry name" value="Acyl_CoA_acyltransferase"/>
</dbReference>
<dbReference type="InterPro" id="IPR000182">
    <property type="entry name" value="GNAT_dom"/>
</dbReference>
<comment type="caution">
    <text evidence="5">The sequence shown here is derived from an EMBL/GenBank/DDBJ whole genome shotgun (WGS) entry which is preliminary data.</text>
</comment>
<dbReference type="EMBL" id="JAGGKX010000008">
    <property type="protein sequence ID" value="MBP1969782.1"/>
    <property type="molecule type" value="Genomic_DNA"/>
</dbReference>
<gene>
    <name evidence="5" type="ORF">J2Z83_001890</name>
</gene>
<dbReference type="Proteomes" id="UP001519345">
    <property type="component" value="Unassembled WGS sequence"/>
</dbReference>
<dbReference type="InterPro" id="IPR051531">
    <property type="entry name" value="N-acetyltransferase"/>
</dbReference>
<organism evidence="5 6">
    <name type="scientific">Virgibacillus natechei</name>
    <dbReference type="NCBI Taxonomy" id="1216297"/>
    <lineage>
        <taxon>Bacteria</taxon>
        <taxon>Bacillati</taxon>
        <taxon>Bacillota</taxon>
        <taxon>Bacilli</taxon>
        <taxon>Bacillales</taxon>
        <taxon>Bacillaceae</taxon>
        <taxon>Virgibacillus</taxon>
    </lineage>
</organism>
<dbReference type="SUPFAM" id="SSF55729">
    <property type="entry name" value="Acyl-CoA N-acyltransferases (Nat)"/>
    <property type="match status" value="1"/>
</dbReference>
<comment type="similarity">
    <text evidence="3">Belongs to the acetyltransferase family. RimJ subfamily.</text>
</comment>
<dbReference type="PROSITE" id="PS51186">
    <property type="entry name" value="GNAT"/>
    <property type="match status" value="1"/>
</dbReference>
<evidence type="ECO:0000256" key="1">
    <source>
        <dbReference type="ARBA" id="ARBA00022679"/>
    </source>
</evidence>
<dbReference type="Gene3D" id="3.40.630.30">
    <property type="match status" value="1"/>
</dbReference>
<reference evidence="5 6" key="1">
    <citation type="submission" date="2021-03" db="EMBL/GenBank/DDBJ databases">
        <title>Genomic Encyclopedia of Type Strains, Phase IV (KMG-IV): sequencing the most valuable type-strain genomes for metagenomic binning, comparative biology and taxonomic classification.</title>
        <authorList>
            <person name="Goeker M."/>
        </authorList>
    </citation>
    <scope>NUCLEOTIDE SEQUENCE [LARGE SCALE GENOMIC DNA]</scope>
    <source>
        <strain evidence="5 6">DSM 25609</strain>
    </source>
</reference>
<evidence type="ECO:0000256" key="2">
    <source>
        <dbReference type="ARBA" id="ARBA00023315"/>
    </source>
</evidence>
<dbReference type="PANTHER" id="PTHR43792:SF8">
    <property type="entry name" value="[RIBOSOMAL PROTEIN US5]-ALANINE N-ACETYLTRANSFERASE"/>
    <property type="match status" value="1"/>
</dbReference>
<sequence length="83" mass="9629">MGQVHTGKGVAKRALKLLMELVTDLDIKQIEAKTTTNNIASQKVLENNGFEYIESSDEEFEMDGQKLNFVYYLWTNKRFRLLN</sequence>
<feature type="domain" description="N-acetyltransferase" evidence="4">
    <location>
        <begin position="1"/>
        <end position="77"/>
    </location>
</feature>
<accession>A0ABS4IFS1</accession>
<keyword evidence="2" id="KW-0012">Acyltransferase</keyword>
<keyword evidence="6" id="KW-1185">Reference proteome</keyword>
<name>A0ABS4IFS1_9BACI</name>
<evidence type="ECO:0000259" key="4">
    <source>
        <dbReference type="PROSITE" id="PS51186"/>
    </source>
</evidence>
<dbReference type="Pfam" id="PF13302">
    <property type="entry name" value="Acetyltransf_3"/>
    <property type="match status" value="1"/>
</dbReference>
<protein>
    <submittedName>
        <fullName evidence="5">RimJ/RimL family protein N-acetyltransferase</fullName>
    </submittedName>
</protein>
<dbReference type="PANTHER" id="PTHR43792">
    <property type="entry name" value="GNAT FAMILY, PUTATIVE (AFU_ORTHOLOGUE AFUA_3G00765)-RELATED-RELATED"/>
    <property type="match status" value="1"/>
</dbReference>
<evidence type="ECO:0000313" key="5">
    <source>
        <dbReference type="EMBL" id="MBP1969782.1"/>
    </source>
</evidence>
<evidence type="ECO:0000256" key="3">
    <source>
        <dbReference type="ARBA" id="ARBA00038502"/>
    </source>
</evidence>
<proteinExistence type="inferred from homology"/>